<dbReference type="Pfam" id="PF04564">
    <property type="entry name" value="U-box"/>
    <property type="match status" value="1"/>
</dbReference>
<dbReference type="PANTHER" id="PTHR22849">
    <property type="entry name" value="WDSAM1 PROTEIN"/>
    <property type="match status" value="1"/>
</dbReference>
<evidence type="ECO:0000256" key="3">
    <source>
        <dbReference type="ARBA" id="ARBA00022679"/>
    </source>
</evidence>
<keyword evidence="4 5" id="KW-0833">Ubl conjugation pathway</keyword>
<dbReference type="Pfam" id="PF25598">
    <property type="entry name" value="ARM_PUB"/>
    <property type="match status" value="1"/>
</dbReference>
<dbReference type="GO" id="GO:0016567">
    <property type="term" value="P:protein ubiquitination"/>
    <property type="evidence" value="ECO:0007669"/>
    <property type="project" value="UniProtKB-UniRule"/>
</dbReference>
<dbReference type="SUPFAM" id="SSF48371">
    <property type="entry name" value="ARM repeat"/>
    <property type="match status" value="1"/>
</dbReference>
<evidence type="ECO:0000259" key="7">
    <source>
        <dbReference type="PROSITE" id="PS51698"/>
    </source>
</evidence>
<dbReference type="GO" id="GO:0061630">
    <property type="term" value="F:ubiquitin protein ligase activity"/>
    <property type="evidence" value="ECO:0007669"/>
    <property type="project" value="UniProtKB-UniRule"/>
</dbReference>
<organism evidence="8 9">
    <name type="scientific">Cuscuta campestris</name>
    <dbReference type="NCBI Taxonomy" id="132261"/>
    <lineage>
        <taxon>Eukaryota</taxon>
        <taxon>Viridiplantae</taxon>
        <taxon>Streptophyta</taxon>
        <taxon>Embryophyta</taxon>
        <taxon>Tracheophyta</taxon>
        <taxon>Spermatophyta</taxon>
        <taxon>Magnoliopsida</taxon>
        <taxon>eudicotyledons</taxon>
        <taxon>Gunneridae</taxon>
        <taxon>Pentapetalae</taxon>
        <taxon>asterids</taxon>
        <taxon>lamiids</taxon>
        <taxon>Solanales</taxon>
        <taxon>Convolvulaceae</taxon>
        <taxon>Cuscuteae</taxon>
        <taxon>Cuscuta</taxon>
        <taxon>Cuscuta subgen. Grammica</taxon>
        <taxon>Cuscuta sect. Cleistogrammica</taxon>
    </lineage>
</organism>
<accession>A0A484NGU8</accession>
<evidence type="ECO:0000256" key="4">
    <source>
        <dbReference type="ARBA" id="ARBA00022786"/>
    </source>
</evidence>
<dbReference type="EMBL" id="OOIL02006673">
    <property type="protein sequence ID" value="VFQ99707.1"/>
    <property type="molecule type" value="Genomic_DNA"/>
</dbReference>
<evidence type="ECO:0000256" key="5">
    <source>
        <dbReference type="RuleBase" id="RU369093"/>
    </source>
</evidence>
<comment type="pathway">
    <text evidence="2 5">Protein modification; protein ubiquitination.</text>
</comment>
<dbReference type="PROSITE" id="PS51698">
    <property type="entry name" value="U_BOX"/>
    <property type="match status" value="1"/>
</dbReference>
<dbReference type="SMART" id="SM00504">
    <property type="entry name" value="Ubox"/>
    <property type="match status" value="1"/>
</dbReference>
<dbReference type="SUPFAM" id="SSF57850">
    <property type="entry name" value="RING/U-box"/>
    <property type="match status" value="1"/>
</dbReference>
<dbReference type="PANTHER" id="PTHR22849:SF61">
    <property type="entry name" value="U-BOX DOMAIN-CONTAINING PROTEIN 21"/>
    <property type="match status" value="1"/>
</dbReference>
<evidence type="ECO:0000313" key="9">
    <source>
        <dbReference type="Proteomes" id="UP000595140"/>
    </source>
</evidence>
<evidence type="ECO:0000256" key="6">
    <source>
        <dbReference type="SAM" id="MobiDB-lite"/>
    </source>
</evidence>
<dbReference type="InterPro" id="IPR013083">
    <property type="entry name" value="Znf_RING/FYVE/PHD"/>
</dbReference>
<keyword evidence="3 5" id="KW-0808">Transferase</keyword>
<gene>
    <name evidence="8" type="ORF">CCAM_LOCUS41483</name>
</gene>
<dbReference type="InterPro" id="IPR045185">
    <property type="entry name" value="PUB22/23/24-like"/>
</dbReference>
<evidence type="ECO:0000313" key="8">
    <source>
        <dbReference type="EMBL" id="VFQ99707.1"/>
    </source>
</evidence>
<dbReference type="InterPro" id="IPR003613">
    <property type="entry name" value="Ubox_domain"/>
</dbReference>
<reference evidence="8 9" key="1">
    <citation type="submission" date="2018-04" db="EMBL/GenBank/DDBJ databases">
        <authorList>
            <person name="Vogel A."/>
        </authorList>
    </citation>
    <scope>NUCLEOTIDE SEQUENCE [LARGE SCALE GENOMIC DNA]</scope>
</reference>
<keyword evidence="9" id="KW-1185">Reference proteome</keyword>
<dbReference type="Proteomes" id="UP000595140">
    <property type="component" value="Unassembled WGS sequence"/>
</dbReference>
<comment type="catalytic activity">
    <reaction evidence="1 5">
        <text>S-ubiquitinyl-[E2 ubiquitin-conjugating enzyme]-L-cysteine + [acceptor protein]-L-lysine = [E2 ubiquitin-conjugating enzyme]-L-cysteine + N(6)-ubiquitinyl-[acceptor protein]-L-lysine.</text>
        <dbReference type="EC" id="2.3.2.27"/>
    </reaction>
</comment>
<evidence type="ECO:0000256" key="1">
    <source>
        <dbReference type="ARBA" id="ARBA00000900"/>
    </source>
</evidence>
<dbReference type="InterPro" id="IPR011989">
    <property type="entry name" value="ARM-like"/>
</dbReference>
<dbReference type="FunFam" id="3.30.40.10:FF:000442">
    <property type="entry name" value="RING-type E3 ubiquitin transferase"/>
    <property type="match status" value="1"/>
</dbReference>
<dbReference type="InterPro" id="IPR016024">
    <property type="entry name" value="ARM-type_fold"/>
</dbReference>
<comment type="function">
    <text evidence="5">Functions as an E3 ubiquitin ligase.</text>
</comment>
<dbReference type="Gene3D" id="3.30.40.10">
    <property type="entry name" value="Zinc/RING finger domain, C3HC4 (zinc finger)"/>
    <property type="match status" value="1"/>
</dbReference>
<evidence type="ECO:0000256" key="2">
    <source>
        <dbReference type="ARBA" id="ARBA00004906"/>
    </source>
</evidence>
<dbReference type="OrthoDB" id="10064100at2759"/>
<feature type="region of interest" description="Disordered" evidence="6">
    <location>
        <begin position="10"/>
        <end position="29"/>
    </location>
</feature>
<dbReference type="CDD" id="cd16664">
    <property type="entry name" value="RING-Ubox_PUB"/>
    <property type="match status" value="1"/>
</dbReference>
<dbReference type="Gene3D" id="1.25.10.10">
    <property type="entry name" value="Leucine-rich Repeat Variant"/>
    <property type="match status" value="1"/>
</dbReference>
<dbReference type="InterPro" id="IPR058678">
    <property type="entry name" value="ARM_PUB"/>
</dbReference>
<feature type="domain" description="U-box" evidence="7">
    <location>
        <begin position="33"/>
        <end position="107"/>
    </location>
</feature>
<sequence>MTFFFSLRRATGGGRGSRKNKISRPDDSRGELTIPNSFVCPISLELMKDPVTLSTGISYDRESIERWLDAGNVTCPLTNQVLESRDLIPNHAIRKTIQDWCVENTSRGVDRIPTPRIPVGPSQVSDICSRIEGATRRGDHARCLELVGRVKAWSRESERNKKCIRGDGGIGVALSACFEFFAGGVSGEEHVELLRDLMSLLAWMFPLAEEGRTKLGSKTSLQCMAWLLKGGEENTLSVLQQLMCLEDGQTLPKALLEADQDVPETLLDIVKLPIHPSGKSSTTKAALTIMHHMMTRVKSVNSFLAEAGLVSVLVELLVDGDKSLCEKGLAVLDAVCSSEEGRERACGHPLTIPLLVKKTMRVSELGTELCVSAMLKLCKGGGERAAAVEALLEVGAFQKLLVVLQVGCGEKSKERATEVLKLLNGHKERVIGCLDSSSNGFKYLKSYSFKVLVSIQRPLAQQIISMTNMEEQRITSNKQ</sequence>
<proteinExistence type="predicted"/>
<protein>
    <recommendedName>
        <fullName evidence="5 7">U-box domain-containing protein</fullName>
        <ecNumber evidence="5">2.3.2.27</ecNumber>
    </recommendedName>
    <alternativeName>
        <fullName evidence="5">RING-type E3 ubiquitin transferase PUB</fullName>
    </alternativeName>
</protein>
<name>A0A484NGU8_9ASTE</name>
<dbReference type="EC" id="2.3.2.27" evidence="5"/>
<dbReference type="InterPro" id="IPR045210">
    <property type="entry name" value="RING-Ubox_PUB"/>
</dbReference>
<dbReference type="UniPathway" id="UPA00143"/>
<dbReference type="AlphaFoldDB" id="A0A484NGU8"/>